<gene>
    <name evidence="2" type="ORF">M6B38_408705</name>
</gene>
<dbReference type="AlphaFoldDB" id="A0AAX6FNT1"/>
<sequence>MGAAGGAEAGGGGGDPGEAEGLGADVNETQQREAVESWRSEKLEQIRRAATGNMTSNSSIPAQEAKMLEGALKSDWLNLLENVGFWMPANINNSEIDDKPENAQELEDREIIAGPPLPRECNAELHTDYDGTAVRWGLTHHKESAADCCQACLDHAKNARKEKRNATYGFIAHQSMGVTHQIFMNTSIKSAGLNRRRNLD</sequence>
<evidence type="ECO:0000256" key="1">
    <source>
        <dbReference type="SAM" id="MobiDB-lite"/>
    </source>
</evidence>
<dbReference type="PANTHER" id="PTHR33344">
    <property type="entry name" value="OS02G0761600 PROTEIN"/>
    <property type="match status" value="1"/>
</dbReference>
<dbReference type="Proteomes" id="UP001140949">
    <property type="component" value="Unassembled WGS sequence"/>
</dbReference>
<organism evidence="2 3">
    <name type="scientific">Iris pallida</name>
    <name type="common">Sweet iris</name>
    <dbReference type="NCBI Taxonomy" id="29817"/>
    <lineage>
        <taxon>Eukaryota</taxon>
        <taxon>Viridiplantae</taxon>
        <taxon>Streptophyta</taxon>
        <taxon>Embryophyta</taxon>
        <taxon>Tracheophyta</taxon>
        <taxon>Spermatophyta</taxon>
        <taxon>Magnoliopsida</taxon>
        <taxon>Liliopsida</taxon>
        <taxon>Asparagales</taxon>
        <taxon>Iridaceae</taxon>
        <taxon>Iridoideae</taxon>
        <taxon>Irideae</taxon>
        <taxon>Iris</taxon>
    </lineage>
</organism>
<name>A0AAX6FNT1_IRIPA</name>
<comment type="caution">
    <text evidence="2">The sequence shown here is derived from an EMBL/GenBank/DDBJ whole genome shotgun (WGS) entry which is preliminary data.</text>
</comment>
<dbReference type="EMBL" id="JANAVB010027507">
    <property type="protein sequence ID" value="KAJ6817989.1"/>
    <property type="molecule type" value="Genomic_DNA"/>
</dbReference>
<feature type="compositionally biased region" description="Gly residues" evidence="1">
    <location>
        <begin position="1"/>
        <end position="16"/>
    </location>
</feature>
<evidence type="ECO:0000313" key="3">
    <source>
        <dbReference type="Proteomes" id="UP001140949"/>
    </source>
</evidence>
<dbReference type="PANTHER" id="PTHR33344:SF1">
    <property type="entry name" value="OS06G0214100 PROTEIN"/>
    <property type="match status" value="1"/>
</dbReference>
<reference evidence="2" key="1">
    <citation type="journal article" date="2023" name="GigaByte">
        <title>Genome assembly of the bearded iris, Iris pallida Lam.</title>
        <authorList>
            <person name="Bruccoleri R.E."/>
            <person name="Oakeley E.J."/>
            <person name="Faust A.M.E."/>
            <person name="Altorfer M."/>
            <person name="Dessus-Babus S."/>
            <person name="Burckhardt D."/>
            <person name="Oertli M."/>
            <person name="Naumann U."/>
            <person name="Petersen F."/>
            <person name="Wong J."/>
        </authorList>
    </citation>
    <scope>NUCLEOTIDE SEQUENCE</scope>
    <source>
        <strain evidence="2">GSM-AAB239-AS_SAM_17_03QT</strain>
    </source>
</reference>
<keyword evidence="3" id="KW-1185">Reference proteome</keyword>
<proteinExistence type="predicted"/>
<feature type="compositionally biased region" description="Basic and acidic residues" evidence="1">
    <location>
        <begin position="30"/>
        <end position="39"/>
    </location>
</feature>
<evidence type="ECO:0000313" key="2">
    <source>
        <dbReference type="EMBL" id="KAJ6817989.1"/>
    </source>
</evidence>
<accession>A0AAX6FNT1</accession>
<feature type="region of interest" description="Disordered" evidence="1">
    <location>
        <begin position="1"/>
        <end position="39"/>
    </location>
</feature>
<protein>
    <submittedName>
        <fullName evidence="2">Uncharacterized protein</fullName>
    </submittedName>
</protein>
<reference evidence="2" key="2">
    <citation type="submission" date="2023-04" db="EMBL/GenBank/DDBJ databases">
        <authorList>
            <person name="Bruccoleri R.E."/>
            <person name="Oakeley E.J."/>
            <person name="Faust A.-M."/>
            <person name="Dessus-Babus S."/>
            <person name="Altorfer M."/>
            <person name="Burckhardt D."/>
            <person name="Oertli M."/>
            <person name="Naumann U."/>
            <person name="Petersen F."/>
            <person name="Wong J."/>
        </authorList>
    </citation>
    <scope>NUCLEOTIDE SEQUENCE</scope>
    <source>
        <strain evidence="2">GSM-AAB239-AS_SAM_17_03QT</strain>
        <tissue evidence="2">Leaf</tissue>
    </source>
</reference>